<feature type="compositionally biased region" description="Basic and acidic residues" evidence="1">
    <location>
        <begin position="71"/>
        <end position="80"/>
    </location>
</feature>
<evidence type="ECO:0000313" key="2">
    <source>
        <dbReference type="EMBL" id="PPQ93863.1"/>
    </source>
</evidence>
<accession>A0A409XSS6</accession>
<gene>
    <name evidence="2" type="ORF">CVT25_013572</name>
</gene>
<proteinExistence type="predicted"/>
<sequence length="115" mass="13012">MEDSQRYLQILSENEVPAGLSGSKAVREADREYLRKHFAQSESGIRKKARRQVIMFNGNDSSEIWLVKSRREEDLQDSSKRKNATWETGLKNSGVEATASSPKLYPKLVGSELLP</sequence>
<name>A0A409XSS6_PSICY</name>
<organism evidence="2 3">
    <name type="scientific">Psilocybe cyanescens</name>
    <dbReference type="NCBI Taxonomy" id="93625"/>
    <lineage>
        <taxon>Eukaryota</taxon>
        <taxon>Fungi</taxon>
        <taxon>Dikarya</taxon>
        <taxon>Basidiomycota</taxon>
        <taxon>Agaricomycotina</taxon>
        <taxon>Agaricomycetes</taxon>
        <taxon>Agaricomycetidae</taxon>
        <taxon>Agaricales</taxon>
        <taxon>Agaricineae</taxon>
        <taxon>Strophariaceae</taxon>
        <taxon>Psilocybe</taxon>
    </lineage>
</organism>
<evidence type="ECO:0000256" key="1">
    <source>
        <dbReference type="SAM" id="MobiDB-lite"/>
    </source>
</evidence>
<dbReference type="AlphaFoldDB" id="A0A409XSS6"/>
<keyword evidence="3" id="KW-1185">Reference proteome</keyword>
<feature type="region of interest" description="Disordered" evidence="1">
    <location>
        <begin position="71"/>
        <end position="98"/>
    </location>
</feature>
<comment type="caution">
    <text evidence="2">The sequence shown here is derived from an EMBL/GenBank/DDBJ whole genome shotgun (WGS) entry which is preliminary data.</text>
</comment>
<dbReference type="InParanoid" id="A0A409XSS6"/>
<dbReference type="Proteomes" id="UP000283269">
    <property type="component" value="Unassembled WGS sequence"/>
</dbReference>
<reference evidence="2 3" key="1">
    <citation type="journal article" date="2018" name="Evol. Lett.">
        <title>Horizontal gene cluster transfer increased hallucinogenic mushroom diversity.</title>
        <authorList>
            <person name="Reynolds H.T."/>
            <person name="Vijayakumar V."/>
            <person name="Gluck-Thaler E."/>
            <person name="Korotkin H.B."/>
            <person name="Matheny P.B."/>
            <person name="Slot J.C."/>
        </authorList>
    </citation>
    <scope>NUCLEOTIDE SEQUENCE [LARGE SCALE GENOMIC DNA]</scope>
    <source>
        <strain evidence="2 3">2631</strain>
    </source>
</reference>
<protein>
    <submittedName>
        <fullName evidence="2">Uncharacterized protein</fullName>
    </submittedName>
</protein>
<evidence type="ECO:0000313" key="3">
    <source>
        <dbReference type="Proteomes" id="UP000283269"/>
    </source>
</evidence>
<dbReference type="EMBL" id="NHYD01000598">
    <property type="protein sequence ID" value="PPQ93863.1"/>
    <property type="molecule type" value="Genomic_DNA"/>
</dbReference>